<protein>
    <submittedName>
        <fullName evidence="1">Uncharacterized protein</fullName>
    </submittedName>
</protein>
<dbReference type="EMBL" id="FZQP02005755">
    <property type="protein sequence ID" value="VVD02052.1"/>
    <property type="molecule type" value="Genomic_DNA"/>
</dbReference>
<proteinExistence type="predicted"/>
<accession>A0A5E4QWD2</accession>
<dbReference type="Proteomes" id="UP000324832">
    <property type="component" value="Unassembled WGS sequence"/>
</dbReference>
<dbReference type="AlphaFoldDB" id="A0A5E4QWD2"/>
<keyword evidence="2" id="KW-1185">Reference proteome</keyword>
<evidence type="ECO:0000313" key="2">
    <source>
        <dbReference type="Proteomes" id="UP000324832"/>
    </source>
</evidence>
<organism evidence="1 2">
    <name type="scientific">Leptidea sinapis</name>
    <dbReference type="NCBI Taxonomy" id="189913"/>
    <lineage>
        <taxon>Eukaryota</taxon>
        <taxon>Metazoa</taxon>
        <taxon>Ecdysozoa</taxon>
        <taxon>Arthropoda</taxon>
        <taxon>Hexapoda</taxon>
        <taxon>Insecta</taxon>
        <taxon>Pterygota</taxon>
        <taxon>Neoptera</taxon>
        <taxon>Endopterygota</taxon>
        <taxon>Lepidoptera</taxon>
        <taxon>Glossata</taxon>
        <taxon>Ditrysia</taxon>
        <taxon>Papilionoidea</taxon>
        <taxon>Pieridae</taxon>
        <taxon>Dismorphiinae</taxon>
        <taxon>Leptidea</taxon>
    </lineage>
</organism>
<gene>
    <name evidence="1" type="ORF">LSINAPIS_LOCUS12343</name>
</gene>
<evidence type="ECO:0000313" key="1">
    <source>
        <dbReference type="EMBL" id="VVD02052.1"/>
    </source>
</evidence>
<sequence>MIVLLQISARSFHDELHNAIHSVERGFGHLLSDVVVDVTDTLHCTISAVEHVLVLNGLMRNKSIYSDKCRHVRPRVDLNVPDDDNPLTKFYRTREEIENRGIDRGGKIHESIFKLNKTLSDAFDKHTSRHKIDDISKVLKDETDQLNKVSNILRNELHSISRNVKSNYDDYSPTHRALSEMEGIGNSENNAPPENYDLRKSRVDIPYKNTNQDTVGSNSNKIKNLFDETENSNKILLADVKHNFESIRDGVGNYEQDFPRKINDETNIIQKEKNKLQEQDSIFNINNYEDNRFSPFFDPDEYSEPRKKVYHDALSIIQGSQHNDRVLNDLFKTSHAATDVFAADPDVMKF</sequence>
<name>A0A5E4QWD2_9NEOP</name>
<reference evidence="1 2" key="1">
    <citation type="submission" date="2017-07" db="EMBL/GenBank/DDBJ databases">
        <authorList>
            <person name="Talla V."/>
            <person name="Backstrom N."/>
        </authorList>
    </citation>
    <scope>NUCLEOTIDE SEQUENCE [LARGE SCALE GENOMIC DNA]</scope>
</reference>